<organism evidence="3 4">
    <name type="scientific">Pomacea canaliculata</name>
    <name type="common">Golden apple snail</name>
    <dbReference type="NCBI Taxonomy" id="400727"/>
    <lineage>
        <taxon>Eukaryota</taxon>
        <taxon>Metazoa</taxon>
        <taxon>Spiralia</taxon>
        <taxon>Lophotrochozoa</taxon>
        <taxon>Mollusca</taxon>
        <taxon>Gastropoda</taxon>
        <taxon>Caenogastropoda</taxon>
        <taxon>Architaenioglossa</taxon>
        <taxon>Ampullarioidea</taxon>
        <taxon>Ampullariidae</taxon>
        <taxon>Pomacea</taxon>
    </lineage>
</organism>
<dbReference type="GO" id="GO:0000977">
    <property type="term" value="F:RNA polymerase II transcription regulatory region sequence-specific DNA binding"/>
    <property type="evidence" value="ECO:0007669"/>
    <property type="project" value="TreeGrafter"/>
</dbReference>
<evidence type="ECO:0000259" key="2">
    <source>
        <dbReference type="PROSITE" id="PS00028"/>
    </source>
</evidence>
<dbReference type="EMBL" id="PZQS01000009">
    <property type="protein sequence ID" value="PVD24395.1"/>
    <property type="molecule type" value="Genomic_DNA"/>
</dbReference>
<dbReference type="PROSITE" id="PS00028">
    <property type="entry name" value="ZINC_FINGER_C2H2_1"/>
    <property type="match status" value="1"/>
</dbReference>
<feature type="region of interest" description="Disordered" evidence="1">
    <location>
        <begin position="1"/>
        <end position="26"/>
    </location>
</feature>
<keyword evidence="4" id="KW-1185">Reference proteome</keyword>
<dbReference type="STRING" id="400727.A0A2T7NT97"/>
<feature type="domain" description="C2H2-type" evidence="2">
    <location>
        <begin position="77"/>
        <end position="97"/>
    </location>
</feature>
<dbReference type="InterPro" id="IPR013087">
    <property type="entry name" value="Znf_C2H2_type"/>
</dbReference>
<evidence type="ECO:0000313" key="4">
    <source>
        <dbReference type="Proteomes" id="UP000245119"/>
    </source>
</evidence>
<dbReference type="Proteomes" id="UP000245119">
    <property type="component" value="Linkage Group LG9"/>
</dbReference>
<dbReference type="PANTHER" id="PTHR47034:SF1">
    <property type="entry name" value="ZINC FINGER TRANSCRIPTION FACTOR TRPS1"/>
    <property type="match status" value="1"/>
</dbReference>
<dbReference type="GO" id="GO:0006357">
    <property type="term" value="P:regulation of transcription by RNA polymerase II"/>
    <property type="evidence" value="ECO:0007669"/>
    <property type="project" value="TreeGrafter"/>
</dbReference>
<evidence type="ECO:0000313" key="3">
    <source>
        <dbReference type="EMBL" id="PVD24395.1"/>
    </source>
</evidence>
<sequence>MTIHGIVGPSRHYRPDPFPSAPTSDPSFSLANTSFSRLPTIPTSFGQHTSSSSAPPSTRLASMLKLLTSHDHEVSACLHCEVIFAERTLHQLHMGLHNVNNPWQCNACGQVCASRLHFATHALHF</sequence>
<dbReference type="InterPro" id="IPR028440">
    <property type="entry name" value="TRPS1"/>
</dbReference>
<protein>
    <recommendedName>
        <fullName evidence="2">C2H2-type domain-containing protein</fullName>
    </recommendedName>
</protein>
<proteinExistence type="predicted"/>
<name>A0A2T7NT97_POMCA</name>
<dbReference type="SUPFAM" id="SSF57667">
    <property type="entry name" value="beta-beta-alpha zinc fingers"/>
    <property type="match status" value="1"/>
</dbReference>
<dbReference type="InterPro" id="IPR036236">
    <property type="entry name" value="Znf_C2H2_sf"/>
</dbReference>
<dbReference type="AlphaFoldDB" id="A0A2T7NT97"/>
<gene>
    <name evidence="3" type="ORF">C0Q70_14877</name>
</gene>
<dbReference type="GO" id="GO:0003700">
    <property type="term" value="F:DNA-binding transcription factor activity"/>
    <property type="evidence" value="ECO:0007669"/>
    <property type="project" value="InterPro"/>
</dbReference>
<comment type="caution">
    <text evidence="3">The sequence shown here is derived from an EMBL/GenBank/DDBJ whole genome shotgun (WGS) entry which is preliminary data.</text>
</comment>
<dbReference type="GO" id="GO:0005634">
    <property type="term" value="C:nucleus"/>
    <property type="evidence" value="ECO:0007669"/>
    <property type="project" value="InterPro"/>
</dbReference>
<reference evidence="3 4" key="1">
    <citation type="submission" date="2018-04" db="EMBL/GenBank/DDBJ databases">
        <title>The genome of golden apple snail Pomacea canaliculata provides insight into stress tolerance and invasive adaptation.</title>
        <authorList>
            <person name="Liu C."/>
            <person name="Liu B."/>
            <person name="Ren Y."/>
            <person name="Zhang Y."/>
            <person name="Wang H."/>
            <person name="Li S."/>
            <person name="Jiang F."/>
            <person name="Yin L."/>
            <person name="Zhang G."/>
            <person name="Qian W."/>
            <person name="Fan W."/>
        </authorList>
    </citation>
    <scope>NUCLEOTIDE SEQUENCE [LARGE SCALE GENOMIC DNA]</scope>
    <source>
        <strain evidence="3">SZHN2017</strain>
        <tissue evidence="3">Muscle</tissue>
    </source>
</reference>
<accession>A0A2T7NT97</accession>
<evidence type="ECO:0000256" key="1">
    <source>
        <dbReference type="SAM" id="MobiDB-lite"/>
    </source>
</evidence>
<dbReference type="PANTHER" id="PTHR47034">
    <property type="entry name" value="ZINC FINGER TRANSCRIPTION FACTOR TRPS1"/>
    <property type="match status" value="1"/>
</dbReference>